<feature type="compositionally biased region" description="Basic and acidic residues" evidence="4">
    <location>
        <begin position="155"/>
        <end position="199"/>
    </location>
</feature>
<gene>
    <name evidence="5" type="ORF">PPROV_000872100</name>
</gene>
<dbReference type="InterPro" id="IPR050498">
    <property type="entry name" value="Ycf3"/>
</dbReference>
<dbReference type="PANTHER" id="PTHR44858">
    <property type="entry name" value="TETRATRICOPEPTIDE REPEAT PROTEIN 6"/>
    <property type="match status" value="1"/>
</dbReference>
<proteinExistence type="predicted"/>
<evidence type="ECO:0000256" key="1">
    <source>
        <dbReference type="ARBA" id="ARBA00022737"/>
    </source>
</evidence>
<dbReference type="OrthoDB" id="17413at2759"/>
<dbReference type="EMBL" id="BNJQ01000027">
    <property type="protein sequence ID" value="GHP09988.1"/>
    <property type="molecule type" value="Genomic_DNA"/>
</dbReference>
<dbReference type="SUPFAM" id="SSF48452">
    <property type="entry name" value="TPR-like"/>
    <property type="match status" value="2"/>
</dbReference>
<evidence type="ECO:0000256" key="4">
    <source>
        <dbReference type="SAM" id="MobiDB-lite"/>
    </source>
</evidence>
<evidence type="ECO:0000313" key="6">
    <source>
        <dbReference type="Proteomes" id="UP000660262"/>
    </source>
</evidence>
<feature type="repeat" description="TPR" evidence="3">
    <location>
        <begin position="250"/>
        <end position="283"/>
    </location>
</feature>
<dbReference type="PANTHER" id="PTHR44858:SF1">
    <property type="entry name" value="UDP-N-ACETYLGLUCOSAMINE--PEPTIDE N-ACETYLGLUCOSAMINYLTRANSFERASE SPINDLY-RELATED"/>
    <property type="match status" value="1"/>
</dbReference>
<protein>
    <submittedName>
        <fullName evidence="5">Uncharacterized protein</fullName>
    </submittedName>
</protein>
<accession>A0A830HSN7</accession>
<dbReference type="SMART" id="SM00028">
    <property type="entry name" value="TPR"/>
    <property type="match status" value="6"/>
</dbReference>
<dbReference type="Proteomes" id="UP000660262">
    <property type="component" value="Unassembled WGS sequence"/>
</dbReference>
<keyword evidence="1" id="KW-0677">Repeat</keyword>
<evidence type="ECO:0000256" key="3">
    <source>
        <dbReference type="PROSITE-ProRule" id="PRU00339"/>
    </source>
</evidence>
<keyword evidence="6" id="KW-1185">Reference proteome</keyword>
<sequence>MTTADDDSSTALTSARSLYASGAYLDAASSFAHAASLLTSEYESSDVTFAELARLTQQKAGSTQADSQRRQDIREAMKKIAALHSNASASYLLAEETHKALIHAEKAISLTEQNWHKAFYRRAEVHMKLGGYKRASLDYAESLSLIETNDVNDEEHLTRRKMEAERRASEHAQDESEAREIEEELKNQDEEARKKKETTATDITLQAEERDRDPEVKRLHAEAGEAIARKDAREAIRLLERATSLEPTFYQALCQIGMLYFHLDDANTALTYLQRSIRAEANYLRPYTTMGSVLESLGRHDEAEPLYRQSIRINFDQADAWVQLALNLAARGKVRAAVDELRKALVGGPEGKFHTPRNDGTLLFLLGYLSLLLGARAEPMSLFLRVCQDGGSPLFLYCLARVASSADDEEHMQQALGAFETVRRDHEDESRRDLARGNSVLELPHWRLFDEGRLRATLRRAGEAGLRAYESLIPGIEPGLNLIEAAVLSAAFPDTTSLASSPHHHQQQLDNAVDASLHAIFLRVTGEAKPRVYVDATSAPEDVCEAMIEITRSLLDVILRILEHPYGDFSPATHARLGVPKVVSVAFKVVSGTVPRLAGVLRTSKDEASLSVLDRAWELARQDVCGTLVAVSGEGDVGTLRRLY</sequence>
<keyword evidence="2 3" id="KW-0802">TPR repeat</keyword>
<dbReference type="InterPro" id="IPR011990">
    <property type="entry name" value="TPR-like_helical_dom_sf"/>
</dbReference>
<dbReference type="PROSITE" id="PS50005">
    <property type="entry name" value="TPR"/>
    <property type="match status" value="1"/>
</dbReference>
<feature type="region of interest" description="Disordered" evidence="4">
    <location>
        <begin position="155"/>
        <end position="215"/>
    </location>
</feature>
<dbReference type="Gene3D" id="1.25.40.10">
    <property type="entry name" value="Tetratricopeptide repeat domain"/>
    <property type="match status" value="2"/>
</dbReference>
<dbReference type="Pfam" id="PF13424">
    <property type="entry name" value="TPR_12"/>
    <property type="match status" value="1"/>
</dbReference>
<evidence type="ECO:0000313" key="5">
    <source>
        <dbReference type="EMBL" id="GHP09988.1"/>
    </source>
</evidence>
<organism evidence="5 6">
    <name type="scientific">Pycnococcus provasolii</name>
    <dbReference type="NCBI Taxonomy" id="41880"/>
    <lineage>
        <taxon>Eukaryota</taxon>
        <taxon>Viridiplantae</taxon>
        <taxon>Chlorophyta</taxon>
        <taxon>Pseudoscourfieldiophyceae</taxon>
        <taxon>Pseudoscourfieldiales</taxon>
        <taxon>Pycnococcaceae</taxon>
        <taxon>Pycnococcus</taxon>
    </lineage>
</organism>
<name>A0A830HSN7_9CHLO</name>
<dbReference type="AlphaFoldDB" id="A0A830HSN7"/>
<evidence type="ECO:0000256" key="2">
    <source>
        <dbReference type="ARBA" id="ARBA00022803"/>
    </source>
</evidence>
<reference evidence="5" key="1">
    <citation type="submission" date="2020-10" db="EMBL/GenBank/DDBJ databases">
        <title>Unveiling of a novel bifunctional photoreceptor, Dualchrome1, isolated from a cosmopolitan green alga.</title>
        <authorList>
            <person name="Suzuki S."/>
            <person name="Kawachi M."/>
        </authorList>
    </citation>
    <scope>NUCLEOTIDE SEQUENCE</scope>
    <source>
        <strain evidence="5">NIES 2893</strain>
    </source>
</reference>
<comment type="caution">
    <text evidence="5">The sequence shown here is derived from an EMBL/GenBank/DDBJ whole genome shotgun (WGS) entry which is preliminary data.</text>
</comment>
<dbReference type="InterPro" id="IPR019734">
    <property type="entry name" value="TPR_rpt"/>
</dbReference>